<gene>
    <name evidence="2" type="ORF">UU29_C0002G0037</name>
</gene>
<sequence>MNQRTETEPPPPLSPFKIAREQHEQFIKSFGRRRLDLLLSLKPGEEQEKYKNKLLDQFVLLMKAKERQISQDTVARAILNKRTFQLRLRQALVFCHRHEVEATLLLLDGNKFKLVNDTYGHPVGDKVIQAMIQAVVKSVREDDLVGHYGGDEIAVLLLGTGAQDAEIVISRINQNVPQFTRQEVPQLAWEQTVSIGLAQVKSEDSEKTLLIKADQALYEAKKERYSLPIA</sequence>
<evidence type="ECO:0000313" key="2">
    <source>
        <dbReference type="EMBL" id="KKR83724.1"/>
    </source>
</evidence>
<dbReference type="InterPro" id="IPR050469">
    <property type="entry name" value="Diguanylate_Cyclase"/>
</dbReference>
<feature type="domain" description="GGDEF" evidence="1">
    <location>
        <begin position="100"/>
        <end position="230"/>
    </location>
</feature>
<name>A0A0G0U3T9_9BACT</name>
<dbReference type="InterPro" id="IPR043128">
    <property type="entry name" value="Rev_trsase/Diguanyl_cyclase"/>
</dbReference>
<dbReference type="GO" id="GO:1902201">
    <property type="term" value="P:negative regulation of bacterial-type flagellum-dependent cell motility"/>
    <property type="evidence" value="ECO:0007669"/>
    <property type="project" value="TreeGrafter"/>
</dbReference>
<dbReference type="GO" id="GO:0005886">
    <property type="term" value="C:plasma membrane"/>
    <property type="evidence" value="ECO:0007669"/>
    <property type="project" value="TreeGrafter"/>
</dbReference>
<dbReference type="Pfam" id="PF00990">
    <property type="entry name" value="GGDEF"/>
    <property type="match status" value="1"/>
</dbReference>
<organism evidence="2 3">
    <name type="scientific">Candidatus Daviesbacteria bacterium GW2011_GWA2_40_9</name>
    <dbReference type="NCBI Taxonomy" id="1618424"/>
    <lineage>
        <taxon>Bacteria</taxon>
        <taxon>Candidatus Daviesiibacteriota</taxon>
    </lineage>
</organism>
<evidence type="ECO:0000313" key="3">
    <source>
        <dbReference type="Proteomes" id="UP000034601"/>
    </source>
</evidence>
<dbReference type="PANTHER" id="PTHR45138:SF9">
    <property type="entry name" value="DIGUANYLATE CYCLASE DGCM-RELATED"/>
    <property type="match status" value="1"/>
</dbReference>
<dbReference type="InterPro" id="IPR029787">
    <property type="entry name" value="Nucleotide_cyclase"/>
</dbReference>
<comment type="caution">
    <text evidence="2">The sequence shown here is derived from an EMBL/GenBank/DDBJ whole genome shotgun (WGS) entry which is preliminary data.</text>
</comment>
<accession>A0A0G0U3T9</accession>
<dbReference type="CDD" id="cd01949">
    <property type="entry name" value="GGDEF"/>
    <property type="match status" value="1"/>
</dbReference>
<evidence type="ECO:0000259" key="1">
    <source>
        <dbReference type="PROSITE" id="PS50887"/>
    </source>
</evidence>
<dbReference type="Gene3D" id="3.30.70.270">
    <property type="match status" value="1"/>
</dbReference>
<proteinExistence type="predicted"/>
<dbReference type="PANTHER" id="PTHR45138">
    <property type="entry name" value="REGULATORY COMPONENTS OF SENSORY TRANSDUCTION SYSTEM"/>
    <property type="match status" value="1"/>
</dbReference>
<dbReference type="GO" id="GO:0052621">
    <property type="term" value="F:diguanylate cyclase activity"/>
    <property type="evidence" value="ECO:0007669"/>
    <property type="project" value="TreeGrafter"/>
</dbReference>
<dbReference type="AlphaFoldDB" id="A0A0G0U3T9"/>
<dbReference type="NCBIfam" id="TIGR00254">
    <property type="entry name" value="GGDEF"/>
    <property type="match status" value="1"/>
</dbReference>
<dbReference type="PROSITE" id="PS50887">
    <property type="entry name" value="GGDEF"/>
    <property type="match status" value="1"/>
</dbReference>
<dbReference type="GO" id="GO:0043709">
    <property type="term" value="P:cell adhesion involved in single-species biofilm formation"/>
    <property type="evidence" value="ECO:0007669"/>
    <property type="project" value="TreeGrafter"/>
</dbReference>
<reference evidence="2 3" key="1">
    <citation type="journal article" date="2015" name="Nature">
        <title>rRNA introns, odd ribosomes, and small enigmatic genomes across a large radiation of phyla.</title>
        <authorList>
            <person name="Brown C.T."/>
            <person name="Hug L.A."/>
            <person name="Thomas B.C."/>
            <person name="Sharon I."/>
            <person name="Castelle C.J."/>
            <person name="Singh A."/>
            <person name="Wilkins M.J."/>
            <person name="Williams K.H."/>
            <person name="Banfield J.F."/>
        </authorList>
    </citation>
    <scope>NUCLEOTIDE SEQUENCE [LARGE SCALE GENOMIC DNA]</scope>
</reference>
<dbReference type="EMBL" id="LCAB01000002">
    <property type="protein sequence ID" value="KKR83724.1"/>
    <property type="molecule type" value="Genomic_DNA"/>
</dbReference>
<dbReference type="Proteomes" id="UP000034601">
    <property type="component" value="Unassembled WGS sequence"/>
</dbReference>
<dbReference type="SMART" id="SM00267">
    <property type="entry name" value="GGDEF"/>
    <property type="match status" value="1"/>
</dbReference>
<protein>
    <submittedName>
        <fullName evidence="2">Diguanylate cyclase AdrA</fullName>
    </submittedName>
</protein>
<dbReference type="SUPFAM" id="SSF55073">
    <property type="entry name" value="Nucleotide cyclase"/>
    <property type="match status" value="1"/>
</dbReference>
<dbReference type="InterPro" id="IPR000160">
    <property type="entry name" value="GGDEF_dom"/>
</dbReference>